<dbReference type="Proteomes" id="UP000235145">
    <property type="component" value="Unassembled WGS sequence"/>
</dbReference>
<name>A0A9R1WAY6_LACSA</name>
<feature type="compositionally biased region" description="Polar residues" evidence="1">
    <location>
        <begin position="82"/>
        <end position="93"/>
    </location>
</feature>
<feature type="compositionally biased region" description="Acidic residues" evidence="1">
    <location>
        <begin position="426"/>
        <end position="437"/>
    </location>
</feature>
<protein>
    <submittedName>
        <fullName evidence="2">Uncharacterized protein</fullName>
    </submittedName>
</protein>
<dbReference type="AlphaFoldDB" id="A0A9R1WAY6"/>
<feature type="region of interest" description="Disordered" evidence="1">
    <location>
        <begin position="1"/>
        <end position="30"/>
    </location>
</feature>
<feature type="compositionally biased region" description="Polar residues" evidence="1">
    <location>
        <begin position="138"/>
        <end position="151"/>
    </location>
</feature>
<dbReference type="EMBL" id="NBSK02000002">
    <property type="protein sequence ID" value="KAJ0221851.1"/>
    <property type="molecule type" value="Genomic_DNA"/>
</dbReference>
<keyword evidence="3" id="KW-1185">Reference proteome</keyword>
<evidence type="ECO:0000313" key="2">
    <source>
        <dbReference type="EMBL" id="KAJ0221851.1"/>
    </source>
</evidence>
<comment type="caution">
    <text evidence="2">The sequence shown here is derived from an EMBL/GenBank/DDBJ whole genome shotgun (WGS) entry which is preliminary data.</text>
</comment>
<feature type="compositionally biased region" description="Pro residues" evidence="1">
    <location>
        <begin position="97"/>
        <end position="107"/>
    </location>
</feature>
<proteinExistence type="predicted"/>
<feature type="region of interest" description="Disordered" evidence="1">
    <location>
        <begin position="82"/>
        <end position="107"/>
    </location>
</feature>
<feature type="region of interest" description="Disordered" evidence="1">
    <location>
        <begin position="406"/>
        <end position="458"/>
    </location>
</feature>
<evidence type="ECO:0000313" key="3">
    <source>
        <dbReference type="Proteomes" id="UP000235145"/>
    </source>
</evidence>
<accession>A0A9R1WAY6</accession>
<sequence length="502" mass="55594">MGPSHTASESESSDEEVSVRRDTPPRLRTPEVLVLSKSPSPQHVSIRVSFPPTFPVITSQPSSTIPIPTPIFLEATTTTTTGIQTNVSNTGVRSSPPETPVTTKPPSPIFVEATTTTTMGIQTNISNTGVRSSPPETPVTTKPRSPTCSTETNTVLRGEDLEFDSTYFSPYRVQSDDDDDAPLTKRHLMAMTDKLDQLLSSSSTNPYSEAALKALFSSAVKEHYTSISNAANAIDASTSQCLKAPLAVESSTKDCKEATAKIEKLISEAQIFLDSLQSAAWKNTHTVNASAELSQLGVARKAIEAANEELHSKLLVENRVMDELDMRTSQLKFQNLKLCTVTQELNDLNSEREVIRSSISDVHSILLHLWDAHEVIVTIYIRRHLAEKLRPALDILSRIKAKATAGPKDNEASVSKSQKKKKIIGEDDEDEEDDIDDIVIGSPSKLDPKFKPSEQELQEKMDRLEKEMKEKELLEKKKSMFPEWTIESLQREVIDELSTHWL</sequence>
<organism evidence="2 3">
    <name type="scientific">Lactuca sativa</name>
    <name type="common">Garden lettuce</name>
    <dbReference type="NCBI Taxonomy" id="4236"/>
    <lineage>
        <taxon>Eukaryota</taxon>
        <taxon>Viridiplantae</taxon>
        <taxon>Streptophyta</taxon>
        <taxon>Embryophyta</taxon>
        <taxon>Tracheophyta</taxon>
        <taxon>Spermatophyta</taxon>
        <taxon>Magnoliopsida</taxon>
        <taxon>eudicotyledons</taxon>
        <taxon>Gunneridae</taxon>
        <taxon>Pentapetalae</taxon>
        <taxon>asterids</taxon>
        <taxon>campanulids</taxon>
        <taxon>Asterales</taxon>
        <taxon>Asteraceae</taxon>
        <taxon>Cichorioideae</taxon>
        <taxon>Cichorieae</taxon>
        <taxon>Lactucinae</taxon>
        <taxon>Lactuca</taxon>
    </lineage>
</organism>
<feature type="compositionally biased region" description="Basic and acidic residues" evidence="1">
    <location>
        <begin position="17"/>
        <end position="29"/>
    </location>
</feature>
<gene>
    <name evidence="2" type="ORF">LSAT_V11C200062850</name>
</gene>
<feature type="compositionally biased region" description="Basic and acidic residues" evidence="1">
    <location>
        <begin position="446"/>
        <end position="458"/>
    </location>
</feature>
<reference evidence="2 3" key="1">
    <citation type="journal article" date="2017" name="Nat. Commun.">
        <title>Genome assembly with in vitro proximity ligation data and whole-genome triplication in lettuce.</title>
        <authorList>
            <person name="Reyes-Chin-Wo S."/>
            <person name="Wang Z."/>
            <person name="Yang X."/>
            <person name="Kozik A."/>
            <person name="Arikit S."/>
            <person name="Song C."/>
            <person name="Xia L."/>
            <person name="Froenicke L."/>
            <person name="Lavelle D.O."/>
            <person name="Truco M.J."/>
            <person name="Xia R."/>
            <person name="Zhu S."/>
            <person name="Xu C."/>
            <person name="Xu H."/>
            <person name="Xu X."/>
            <person name="Cox K."/>
            <person name="Korf I."/>
            <person name="Meyers B.C."/>
            <person name="Michelmore R.W."/>
        </authorList>
    </citation>
    <scope>NUCLEOTIDE SEQUENCE [LARGE SCALE GENOMIC DNA]</scope>
    <source>
        <strain evidence="3">cv. Salinas</strain>
        <tissue evidence="2">Seedlings</tissue>
    </source>
</reference>
<feature type="region of interest" description="Disordered" evidence="1">
    <location>
        <begin position="124"/>
        <end position="151"/>
    </location>
</feature>
<evidence type="ECO:0000256" key="1">
    <source>
        <dbReference type="SAM" id="MobiDB-lite"/>
    </source>
</evidence>